<organism evidence="2 3">
    <name type="scientific">Staurois parvus</name>
    <dbReference type="NCBI Taxonomy" id="386267"/>
    <lineage>
        <taxon>Eukaryota</taxon>
        <taxon>Metazoa</taxon>
        <taxon>Chordata</taxon>
        <taxon>Craniata</taxon>
        <taxon>Vertebrata</taxon>
        <taxon>Euteleostomi</taxon>
        <taxon>Amphibia</taxon>
        <taxon>Batrachia</taxon>
        <taxon>Anura</taxon>
        <taxon>Neobatrachia</taxon>
        <taxon>Ranoidea</taxon>
        <taxon>Ranidae</taxon>
        <taxon>Staurois</taxon>
    </lineage>
</organism>
<sequence>MRGDQRVNCVLFHYVCCVCFYYVSMLLCIVLSCRAIHSSMLVL</sequence>
<protein>
    <submittedName>
        <fullName evidence="2">Uncharacterized protein</fullName>
    </submittedName>
</protein>
<gene>
    <name evidence="2" type="ORF">SPARVUS_LOCUS4162910</name>
</gene>
<proteinExistence type="predicted"/>
<name>A0ABN9C4B9_9NEOB</name>
<evidence type="ECO:0000313" key="3">
    <source>
        <dbReference type="Proteomes" id="UP001162483"/>
    </source>
</evidence>
<keyword evidence="3" id="KW-1185">Reference proteome</keyword>
<dbReference type="Proteomes" id="UP001162483">
    <property type="component" value="Unassembled WGS sequence"/>
</dbReference>
<reference evidence="2" key="1">
    <citation type="submission" date="2023-05" db="EMBL/GenBank/DDBJ databases">
        <authorList>
            <person name="Stuckert A."/>
        </authorList>
    </citation>
    <scope>NUCLEOTIDE SEQUENCE</scope>
</reference>
<dbReference type="PROSITE" id="PS51257">
    <property type="entry name" value="PROKAR_LIPOPROTEIN"/>
    <property type="match status" value="1"/>
</dbReference>
<keyword evidence="1" id="KW-0812">Transmembrane</keyword>
<accession>A0ABN9C4B9</accession>
<feature type="transmembrane region" description="Helical" evidence="1">
    <location>
        <begin position="12"/>
        <end position="33"/>
    </location>
</feature>
<evidence type="ECO:0000256" key="1">
    <source>
        <dbReference type="SAM" id="Phobius"/>
    </source>
</evidence>
<comment type="caution">
    <text evidence="2">The sequence shown here is derived from an EMBL/GenBank/DDBJ whole genome shotgun (WGS) entry which is preliminary data.</text>
</comment>
<dbReference type="EMBL" id="CATNWA010007457">
    <property type="protein sequence ID" value="CAI9554132.1"/>
    <property type="molecule type" value="Genomic_DNA"/>
</dbReference>
<keyword evidence="1" id="KW-1133">Transmembrane helix</keyword>
<evidence type="ECO:0000313" key="2">
    <source>
        <dbReference type="EMBL" id="CAI9554132.1"/>
    </source>
</evidence>
<feature type="non-terminal residue" evidence="2">
    <location>
        <position position="43"/>
    </location>
</feature>
<keyword evidence="1" id="KW-0472">Membrane</keyword>